<feature type="region of interest" description="Disordered" evidence="1">
    <location>
        <begin position="90"/>
        <end position="145"/>
    </location>
</feature>
<evidence type="ECO:0000313" key="2">
    <source>
        <dbReference type="EMBL" id="KAK8767047.1"/>
    </source>
</evidence>
<protein>
    <submittedName>
        <fullName evidence="2">Uncharacterized protein</fullName>
    </submittedName>
</protein>
<dbReference type="Proteomes" id="UP001321473">
    <property type="component" value="Unassembled WGS sequence"/>
</dbReference>
<accession>A0AAQ4DX57</accession>
<comment type="caution">
    <text evidence="2">The sequence shown here is derived from an EMBL/GenBank/DDBJ whole genome shotgun (WGS) entry which is preliminary data.</text>
</comment>
<organism evidence="2 3">
    <name type="scientific">Amblyomma americanum</name>
    <name type="common">Lone star tick</name>
    <dbReference type="NCBI Taxonomy" id="6943"/>
    <lineage>
        <taxon>Eukaryota</taxon>
        <taxon>Metazoa</taxon>
        <taxon>Ecdysozoa</taxon>
        <taxon>Arthropoda</taxon>
        <taxon>Chelicerata</taxon>
        <taxon>Arachnida</taxon>
        <taxon>Acari</taxon>
        <taxon>Parasitiformes</taxon>
        <taxon>Ixodida</taxon>
        <taxon>Ixodoidea</taxon>
        <taxon>Ixodidae</taxon>
        <taxon>Amblyomminae</taxon>
        <taxon>Amblyomma</taxon>
    </lineage>
</organism>
<sequence length="260" mass="28931">MTPTWACRTSCPYVAEDAERYLVCVPGVAYGESQDEYIVPTTDDATSAETRLPVPVSIVASNGGPELVLTDIRSLASPVEAKQELFIVDDEEGSSEVDSAASGARESPADHALRDWGGAGEHPGCSPKRKVSSADGAQSTSLLREAPTEELKYEVQLFVANKRKLEAEERRADAEADFYREEKKRSVALANLHREEQRKVAAVAEFHAEERRKSAAKAEALLEHKKLYVEQQRTEVLRRRLLQLEIRKLRRDLQKNGGTR</sequence>
<evidence type="ECO:0000256" key="1">
    <source>
        <dbReference type="SAM" id="MobiDB-lite"/>
    </source>
</evidence>
<reference evidence="2 3" key="1">
    <citation type="journal article" date="2023" name="Arcadia Sci">
        <title>De novo assembly of a long-read Amblyomma americanum tick genome.</title>
        <authorList>
            <person name="Chou S."/>
            <person name="Poskanzer K.E."/>
            <person name="Rollins M."/>
            <person name="Thuy-Boun P.S."/>
        </authorList>
    </citation>
    <scope>NUCLEOTIDE SEQUENCE [LARGE SCALE GENOMIC DNA]</scope>
    <source>
        <strain evidence="2">F_SG_1</strain>
        <tissue evidence="2">Salivary glands</tissue>
    </source>
</reference>
<evidence type="ECO:0000313" key="3">
    <source>
        <dbReference type="Proteomes" id="UP001321473"/>
    </source>
</evidence>
<dbReference type="AlphaFoldDB" id="A0AAQ4DX57"/>
<dbReference type="EMBL" id="JARKHS020025783">
    <property type="protein sequence ID" value="KAK8767047.1"/>
    <property type="molecule type" value="Genomic_DNA"/>
</dbReference>
<keyword evidence="3" id="KW-1185">Reference proteome</keyword>
<name>A0AAQ4DX57_AMBAM</name>
<proteinExistence type="predicted"/>
<gene>
    <name evidence="2" type="ORF">V5799_006180</name>
</gene>